<dbReference type="InterPro" id="IPR036374">
    <property type="entry name" value="OxRdtase_Mopterin-bd_sf"/>
</dbReference>
<evidence type="ECO:0000256" key="1">
    <source>
        <dbReference type="SAM" id="MobiDB-lite"/>
    </source>
</evidence>
<feature type="region of interest" description="Disordered" evidence="1">
    <location>
        <begin position="1"/>
        <end position="23"/>
    </location>
</feature>
<dbReference type="EMBL" id="LIBB01000432">
    <property type="protein sequence ID" value="KRO69925.1"/>
    <property type="molecule type" value="Genomic_DNA"/>
</dbReference>
<feature type="domain" description="Oxidoreductase molybdopterin-binding" evidence="2">
    <location>
        <begin position="102"/>
        <end position="267"/>
    </location>
</feature>
<dbReference type="Pfam" id="PF00174">
    <property type="entry name" value="Oxidored_molyb"/>
    <property type="match status" value="1"/>
</dbReference>
<dbReference type="GO" id="GO:0008482">
    <property type="term" value="F:sulfite oxidase activity"/>
    <property type="evidence" value="ECO:0007669"/>
    <property type="project" value="TreeGrafter"/>
</dbReference>
<dbReference type="Gene3D" id="2.60.40.650">
    <property type="match status" value="1"/>
</dbReference>
<accession>A0A0R2S588</accession>
<dbReference type="GO" id="GO:0043546">
    <property type="term" value="F:molybdopterin cofactor binding"/>
    <property type="evidence" value="ECO:0007669"/>
    <property type="project" value="TreeGrafter"/>
</dbReference>
<dbReference type="PRINTS" id="PR00407">
    <property type="entry name" value="EUMOPTERIN"/>
</dbReference>
<dbReference type="GO" id="GO:0020037">
    <property type="term" value="F:heme binding"/>
    <property type="evidence" value="ECO:0007669"/>
    <property type="project" value="TreeGrafter"/>
</dbReference>
<dbReference type="SUPFAM" id="SSF81296">
    <property type="entry name" value="E set domains"/>
    <property type="match status" value="1"/>
</dbReference>
<evidence type="ECO:0000313" key="3">
    <source>
        <dbReference type="EMBL" id="KRO69925.1"/>
    </source>
</evidence>
<organism evidence="3 4">
    <name type="scientific">OM182 bacterium BACL3 MAG-120507-bin80</name>
    <dbReference type="NCBI Taxonomy" id="1655577"/>
    <lineage>
        <taxon>Bacteria</taxon>
        <taxon>Pseudomonadati</taxon>
        <taxon>Pseudomonadota</taxon>
        <taxon>Gammaproteobacteria</taxon>
        <taxon>OMG group</taxon>
        <taxon>OM182 clade</taxon>
    </lineage>
</organism>
<dbReference type="PROSITE" id="PS51318">
    <property type="entry name" value="TAT"/>
    <property type="match status" value="1"/>
</dbReference>
<dbReference type="GO" id="GO:0006790">
    <property type="term" value="P:sulfur compound metabolic process"/>
    <property type="evidence" value="ECO:0007669"/>
    <property type="project" value="TreeGrafter"/>
</dbReference>
<evidence type="ECO:0000313" key="4">
    <source>
        <dbReference type="Proteomes" id="UP000051934"/>
    </source>
</evidence>
<dbReference type="InterPro" id="IPR006311">
    <property type="entry name" value="TAT_signal"/>
</dbReference>
<reference evidence="3 4" key="1">
    <citation type="submission" date="2015-10" db="EMBL/GenBank/DDBJ databases">
        <title>Metagenome-Assembled Genomes uncover a global brackish microbiome.</title>
        <authorList>
            <person name="Hugerth L.W."/>
            <person name="Larsson J."/>
            <person name="Alneberg J."/>
            <person name="Lindh M.V."/>
            <person name="Legrand C."/>
            <person name="Pinhassi J."/>
            <person name="Andersson A.F."/>
        </authorList>
    </citation>
    <scope>NUCLEOTIDE SEQUENCE [LARGE SCALE GENOMIC DNA]</scope>
    <source>
        <strain evidence="3">BACL4 MAG-120507-bin80</strain>
    </source>
</reference>
<dbReference type="PANTHER" id="PTHR19372">
    <property type="entry name" value="SULFITE REDUCTASE"/>
    <property type="match status" value="1"/>
</dbReference>
<dbReference type="InterPro" id="IPR000572">
    <property type="entry name" value="OxRdtase_Mopterin-bd_dom"/>
</dbReference>
<comment type="caution">
    <text evidence="3">The sequence shown here is derived from an EMBL/GenBank/DDBJ whole genome shotgun (WGS) entry which is preliminary data.</text>
</comment>
<dbReference type="InterPro" id="IPR008335">
    <property type="entry name" value="Mopterin_OxRdtase_euk"/>
</dbReference>
<dbReference type="AlphaFoldDB" id="A0A0R2S588"/>
<dbReference type="CDD" id="cd02110">
    <property type="entry name" value="SO_family_Moco_dimer"/>
    <property type="match status" value="1"/>
</dbReference>
<dbReference type="SUPFAM" id="SSF56524">
    <property type="entry name" value="Oxidoreductase molybdopterin-binding domain"/>
    <property type="match status" value="1"/>
</dbReference>
<dbReference type="PANTHER" id="PTHR19372:SF7">
    <property type="entry name" value="SULFITE OXIDASE, MITOCHONDRIAL"/>
    <property type="match status" value="1"/>
</dbReference>
<dbReference type="Proteomes" id="UP000051934">
    <property type="component" value="Unassembled WGS sequence"/>
</dbReference>
<feature type="compositionally biased region" description="Polar residues" evidence="1">
    <location>
        <begin position="1"/>
        <end position="19"/>
    </location>
</feature>
<dbReference type="Gene3D" id="3.90.420.10">
    <property type="entry name" value="Oxidoreductase, molybdopterin-binding domain"/>
    <property type="match status" value="1"/>
</dbReference>
<proteinExistence type="predicted"/>
<sequence>MSNDGQNNDELNQNTQTALPNEGASINRRSLLKGVMGAAGVASLPSFVFPALAQGERLVPFTDVPDTFKVGPVRPNAVHYLDTREIDSYFTDNEDFYLVQHYGQPEVDNDSYRLRVTGMVDKELDLSLSDLMARDVFEQQVGFECGGNGRRLFNGLVGNAYWRGVTLPRLLEEAGIQPGAKEIVFFGSDIQTQEVPARGVEVEKAFARSLSIEDAMRPENMLAYEMNGEPLPHYHGKPVRLLVPGWYGVANVKWLTQIHVQDTRYMGRFMGRDYVTLKKENVGGVERWVENSVAEMNLKSTIVRVVENGGDYTIQGFALNDGTPLESIEVKVDDGPWRRAEINPRSTKYAWKLFSFDWQDATPGDHTIVSRVTDINGNVQLTEAEMPEKPASSYWEDFAQFPRTVTI</sequence>
<gene>
    <name evidence="3" type="ORF">ABR69_09940</name>
</gene>
<evidence type="ECO:0000259" key="2">
    <source>
        <dbReference type="Pfam" id="PF00174"/>
    </source>
</evidence>
<protein>
    <recommendedName>
        <fullName evidence="2">Oxidoreductase molybdopterin-binding domain-containing protein</fullName>
    </recommendedName>
</protein>
<name>A0A0R2S588_9GAMM</name>
<dbReference type="InterPro" id="IPR014756">
    <property type="entry name" value="Ig_E-set"/>
</dbReference>